<keyword evidence="3" id="KW-1185">Reference proteome</keyword>
<dbReference type="EMBL" id="VSRR010001257">
    <property type="protein sequence ID" value="MPC23828.1"/>
    <property type="molecule type" value="Genomic_DNA"/>
</dbReference>
<reference evidence="2 3" key="1">
    <citation type="submission" date="2019-05" db="EMBL/GenBank/DDBJ databases">
        <title>Another draft genome of Portunus trituberculatus and its Hox gene families provides insights of decapod evolution.</title>
        <authorList>
            <person name="Jeong J.-H."/>
            <person name="Song I."/>
            <person name="Kim S."/>
            <person name="Choi T."/>
            <person name="Kim D."/>
            <person name="Ryu S."/>
            <person name="Kim W."/>
        </authorList>
    </citation>
    <scope>NUCLEOTIDE SEQUENCE [LARGE SCALE GENOMIC DNA]</scope>
    <source>
        <tissue evidence="2">Muscle</tissue>
    </source>
</reference>
<accession>A0A5B7DQZ3</accession>
<dbReference type="AlphaFoldDB" id="A0A5B7DQZ3"/>
<evidence type="ECO:0000313" key="3">
    <source>
        <dbReference type="Proteomes" id="UP000324222"/>
    </source>
</evidence>
<gene>
    <name evidence="2" type="ORF">E2C01_016893</name>
</gene>
<feature type="compositionally biased region" description="Low complexity" evidence="1">
    <location>
        <begin position="105"/>
        <end position="123"/>
    </location>
</feature>
<protein>
    <submittedName>
        <fullName evidence="2">Uncharacterized protein</fullName>
    </submittedName>
</protein>
<feature type="region of interest" description="Disordered" evidence="1">
    <location>
        <begin position="67"/>
        <end position="124"/>
    </location>
</feature>
<sequence>MATVELPLRTLPAAYQSRLHHAVHHSVQVGFIWRLLGHGHPDPAEGKLSNDTAHRTEILEALLYPPEASRRSGRLRGHRKPCAKSCHPRSRRVAGNARQPRPRKGALSPPAGTPSSGSTPIGTEQIRLVCLLES</sequence>
<evidence type="ECO:0000256" key="1">
    <source>
        <dbReference type="SAM" id="MobiDB-lite"/>
    </source>
</evidence>
<feature type="compositionally biased region" description="Basic residues" evidence="1">
    <location>
        <begin position="71"/>
        <end position="92"/>
    </location>
</feature>
<evidence type="ECO:0000313" key="2">
    <source>
        <dbReference type="EMBL" id="MPC23828.1"/>
    </source>
</evidence>
<dbReference type="Proteomes" id="UP000324222">
    <property type="component" value="Unassembled WGS sequence"/>
</dbReference>
<organism evidence="2 3">
    <name type="scientific">Portunus trituberculatus</name>
    <name type="common">Swimming crab</name>
    <name type="synonym">Neptunus trituberculatus</name>
    <dbReference type="NCBI Taxonomy" id="210409"/>
    <lineage>
        <taxon>Eukaryota</taxon>
        <taxon>Metazoa</taxon>
        <taxon>Ecdysozoa</taxon>
        <taxon>Arthropoda</taxon>
        <taxon>Crustacea</taxon>
        <taxon>Multicrustacea</taxon>
        <taxon>Malacostraca</taxon>
        <taxon>Eumalacostraca</taxon>
        <taxon>Eucarida</taxon>
        <taxon>Decapoda</taxon>
        <taxon>Pleocyemata</taxon>
        <taxon>Brachyura</taxon>
        <taxon>Eubrachyura</taxon>
        <taxon>Portunoidea</taxon>
        <taxon>Portunidae</taxon>
        <taxon>Portuninae</taxon>
        <taxon>Portunus</taxon>
    </lineage>
</organism>
<proteinExistence type="predicted"/>
<comment type="caution">
    <text evidence="2">The sequence shown here is derived from an EMBL/GenBank/DDBJ whole genome shotgun (WGS) entry which is preliminary data.</text>
</comment>
<name>A0A5B7DQZ3_PORTR</name>